<dbReference type="STRING" id="1045855.DSC_11430"/>
<sequence length="404" mass="43289">MTDAELEASRAPHPHVFQAGERGLFPLGEVSVIGARGREGKTTVIVGLAVAVAIQHDVGRLNPPVGRSVVIFSAEDDRRQYARKVAAQCSQLGPQQAAQVKRRILVPDLDSQEMAAFRTLVTVADRSPVPTGTDAALVEAMRPLMDRPDAPVLVVFETASTLSDAEEDTRGHKMLIACLKRVARELNVACILVHHTSQAADNNLADLNISTADIRGGTALVYNSRQNAMLVNLGSDADPFDATDARTVLRKMAGSHDGRVTALVTLDSSKGMDPPPLFFAWRQTDFGPAAIEHEPLPTLQGKPWRKVREMVMAERGNVRAEARSNAQGASVTHVVALAEKLHKAGKQPTARAVSVAAGKSSTWAKPYLEAAVDEGLLTCTKEPIPRMKDGGAVYRPADSTVVVS</sequence>
<evidence type="ECO:0000313" key="1">
    <source>
        <dbReference type="EMBL" id="AER56930.1"/>
    </source>
</evidence>
<gene>
    <name evidence="1" type="ordered locus">DSC_11430</name>
</gene>
<dbReference type="EMBL" id="CP003093">
    <property type="protein sequence ID" value="AER56930.1"/>
    <property type="molecule type" value="Genomic_DNA"/>
</dbReference>
<dbReference type="KEGG" id="psd:DSC_11430"/>
<dbReference type="Pfam" id="PF13481">
    <property type="entry name" value="AAA_25"/>
    <property type="match status" value="1"/>
</dbReference>
<dbReference type="Proteomes" id="UP000005870">
    <property type="component" value="Chromosome"/>
</dbReference>
<dbReference type="InterPro" id="IPR027417">
    <property type="entry name" value="P-loop_NTPase"/>
</dbReference>
<accession>G7UQ46</accession>
<dbReference type="HOGENOM" id="CLU_681284_0_0_6"/>
<reference evidence="1 2" key="1">
    <citation type="journal article" date="2012" name="J. Bacteriol.">
        <title>Complete Genome Sequence of the BTEX-Degrading Bacterium Pseudoxanthomonas spadix BD-a59.</title>
        <authorList>
            <person name="Lee S.H."/>
            <person name="Jin H.M."/>
            <person name="Lee H.J."/>
            <person name="Kim J.M."/>
            <person name="Jeon C.O."/>
        </authorList>
    </citation>
    <scope>NUCLEOTIDE SEQUENCE [LARGE SCALE GENOMIC DNA]</scope>
    <source>
        <strain evidence="1 2">BD-a59</strain>
    </source>
</reference>
<dbReference type="SUPFAM" id="SSF52540">
    <property type="entry name" value="P-loop containing nucleoside triphosphate hydrolases"/>
    <property type="match status" value="1"/>
</dbReference>
<dbReference type="AlphaFoldDB" id="G7UQ46"/>
<name>G7UQ46_PSEUP</name>
<dbReference type="Gene3D" id="3.40.50.300">
    <property type="entry name" value="P-loop containing nucleotide triphosphate hydrolases"/>
    <property type="match status" value="1"/>
</dbReference>
<protein>
    <submittedName>
        <fullName evidence="1">ATPase</fullName>
    </submittedName>
</protein>
<keyword evidence="2" id="KW-1185">Reference proteome</keyword>
<proteinExistence type="predicted"/>
<evidence type="ECO:0000313" key="2">
    <source>
        <dbReference type="Proteomes" id="UP000005870"/>
    </source>
</evidence>
<organism evidence="1 2">
    <name type="scientific">Pseudoxanthomonas spadix (strain BD-a59)</name>
    <dbReference type="NCBI Taxonomy" id="1045855"/>
    <lineage>
        <taxon>Bacteria</taxon>
        <taxon>Pseudomonadati</taxon>
        <taxon>Pseudomonadota</taxon>
        <taxon>Gammaproteobacteria</taxon>
        <taxon>Lysobacterales</taxon>
        <taxon>Lysobacteraceae</taxon>
        <taxon>Pseudoxanthomonas</taxon>
    </lineage>
</organism>
<dbReference type="eggNOG" id="COG3598">
    <property type="taxonomic scope" value="Bacteria"/>
</dbReference>